<reference evidence="2" key="1">
    <citation type="journal article" date="2024" name="Proc. Natl. Acad. Sci. U.S.A.">
        <title>Extraordinary preservation of gene collinearity over three hundred million years revealed in homosporous lycophytes.</title>
        <authorList>
            <person name="Li C."/>
            <person name="Wickell D."/>
            <person name="Kuo L.Y."/>
            <person name="Chen X."/>
            <person name="Nie B."/>
            <person name="Liao X."/>
            <person name="Peng D."/>
            <person name="Ji J."/>
            <person name="Jenkins J."/>
            <person name="Williams M."/>
            <person name="Shu S."/>
            <person name="Plott C."/>
            <person name="Barry K."/>
            <person name="Rajasekar S."/>
            <person name="Grimwood J."/>
            <person name="Han X."/>
            <person name="Sun S."/>
            <person name="Hou Z."/>
            <person name="He W."/>
            <person name="Dai G."/>
            <person name="Sun C."/>
            <person name="Schmutz J."/>
            <person name="Leebens-Mack J.H."/>
            <person name="Li F.W."/>
            <person name="Wang L."/>
        </authorList>
    </citation>
    <scope>NUCLEOTIDE SEQUENCE [LARGE SCALE GENOMIC DNA]</scope>
    <source>
        <strain evidence="2">cv. PW_Plant_1</strain>
    </source>
</reference>
<accession>A0ACC2CB77</accession>
<organism evidence="1 2">
    <name type="scientific">Diphasiastrum complanatum</name>
    <name type="common">Issler's clubmoss</name>
    <name type="synonym">Lycopodium complanatum</name>
    <dbReference type="NCBI Taxonomy" id="34168"/>
    <lineage>
        <taxon>Eukaryota</taxon>
        <taxon>Viridiplantae</taxon>
        <taxon>Streptophyta</taxon>
        <taxon>Embryophyta</taxon>
        <taxon>Tracheophyta</taxon>
        <taxon>Lycopodiopsida</taxon>
        <taxon>Lycopodiales</taxon>
        <taxon>Lycopodiaceae</taxon>
        <taxon>Lycopodioideae</taxon>
        <taxon>Diphasiastrum</taxon>
    </lineage>
</organism>
<keyword evidence="2" id="KW-1185">Reference proteome</keyword>
<name>A0ACC2CB77_DIPCM</name>
<evidence type="ECO:0000313" key="1">
    <source>
        <dbReference type="EMBL" id="KAJ7539254.1"/>
    </source>
</evidence>
<gene>
    <name evidence="1" type="ORF">O6H91_11G083200</name>
</gene>
<dbReference type="Proteomes" id="UP001162992">
    <property type="component" value="Chromosome 11"/>
</dbReference>
<proteinExistence type="predicted"/>
<comment type="caution">
    <text evidence="1">The sequence shown here is derived from an EMBL/GenBank/DDBJ whole genome shotgun (WGS) entry which is preliminary data.</text>
</comment>
<sequence>MSGRGAGEKGGKEAKPVRRVRLQEPVKDDGDNPDEGHMRPHSSIATEEQEPFMGMKVRRRSSMNRAFTGDYLEVASNQQILKLLSKQGDRLVLFADTVVKVNRKAKIRRRILLITDVAIYTLDADWCNLKRRIALNAVGKVCLSELNDNFFAIIVPSEYDCLFASTRKTEIVTILVEATKNILETPLEVNFSNRFEYYMDSEHVREVIFEEAEGGVKTKFISK</sequence>
<protein>
    <submittedName>
        <fullName evidence="1">Uncharacterized protein</fullName>
    </submittedName>
</protein>
<evidence type="ECO:0000313" key="2">
    <source>
        <dbReference type="Proteomes" id="UP001162992"/>
    </source>
</evidence>
<dbReference type="EMBL" id="CM055102">
    <property type="protein sequence ID" value="KAJ7539254.1"/>
    <property type="molecule type" value="Genomic_DNA"/>
</dbReference>